<sequence length="256" mass="26343">MLRPLRDRLRDPAPLITVFSIIRSVEVVEIMALAGFDAVILDLEHGPYGIEAAGPLVVAARSRGLYPIIRVQRNDAAMIGAALDVGAAGVLVPQVASAAEAQAAVSAARFAPDGTRGANSWVRAAGFAGGPDWFAQANSEVAVIVMIEGRQGVEAAADILRTPSLDGVFLGPVDLSHALGVPGRTDHPLVVARMAEVMAEAREKGRAAAVFAPTIDAARRWLGQGAGMVAVGVDTGHILAALTAVAGGIREQVSAP</sequence>
<evidence type="ECO:0000256" key="3">
    <source>
        <dbReference type="ARBA" id="ARBA00023239"/>
    </source>
</evidence>
<protein>
    <recommendedName>
        <fullName evidence="4">HpcH/HpaI aldolase/citrate lyase domain-containing protein</fullName>
    </recommendedName>
</protein>
<evidence type="ECO:0000256" key="1">
    <source>
        <dbReference type="ARBA" id="ARBA00005568"/>
    </source>
</evidence>
<proteinExistence type="inferred from homology"/>
<feature type="domain" description="HpcH/HpaI aldolase/citrate lyase" evidence="4">
    <location>
        <begin position="18"/>
        <end position="239"/>
    </location>
</feature>
<accession>A0ABS1F8P5</accession>
<organism evidence="5 6">
    <name type="scientific">Azospirillum endophyticum</name>
    <dbReference type="NCBI Taxonomy" id="2800326"/>
    <lineage>
        <taxon>Bacteria</taxon>
        <taxon>Pseudomonadati</taxon>
        <taxon>Pseudomonadota</taxon>
        <taxon>Alphaproteobacteria</taxon>
        <taxon>Rhodospirillales</taxon>
        <taxon>Azospirillaceae</taxon>
        <taxon>Azospirillum</taxon>
    </lineage>
</organism>
<dbReference type="PANTHER" id="PTHR30502:SF0">
    <property type="entry name" value="PHOSPHOENOLPYRUVATE CARBOXYLASE FAMILY PROTEIN"/>
    <property type="match status" value="1"/>
</dbReference>
<evidence type="ECO:0000313" key="6">
    <source>
        <dbReference type="Proteomes" id="UP000652760"/>
    </source>
</evidence>
<dbReference type="InterPro" id="IPR005000">
    <property type="entry name" value="Aldolase/citrate-lyase_domain"/>
</dbReference>
<name>A0ABS1F8P5_9PROT</name>
<evidence type="ECO:0000313" key="5">
    <source>
        <dbReference type="EMBL" id="MBK1839797.1"/>
    </source>
</evidence>
<comment type="similarity">
    <text evidence="1">Belongs to the HpcH/HpaI aldolase family.</text>
</comment>
<reference evidence="6" key="1">
    <citation type="submission" date="2021-01" db="EMBL/GenBank/DDBJ databases">
        <title>Genome public.</title>
        <authorList>
            <person name="Liu C."/>
            <person name="Sun Q."/>
        </authorList>
    </citation>
    <scope>NUCLEOTIDE SEQUENCE [LARGE SCALE GENOMIC DNA]</scope>
    <source>
        <strain evidence="6">YIM B02556</strain>
    </source>
</reference>
<evidence type="ECO:0000256" key="2">
    <source>
        <dbReference type="ARBA" id="ARBA00022723"/>
    </source>
</evidence>
<dbReference type="InterPro" id="IPR040442">
    <property type="entry name" value="Pyrv_kinase-like_dom_sf"/>
</dbReference>
<gene>
    <name evidence="5" type="ORF">JHL17_20530</name>
</gene>
<dbReference type="PANTHER" id="PTHR30502">
    <property type="entry name" value="2-KETO-3-DEOXY-L-RHAMNONATE ALDOLASE"/>
    <property type="match status" value="1"/>
</dbReference>
<dbReference type="EMBL" id="JAENHM010000058">
    <property type="protein sequence ID" value="MBK1839797.1"/>
    <property type="molecule type" value="Genomic_DNA"/>
</dbReference>
<evidence type="ECO:0000259" key="4">
    <source>
        <dbReference type="Pfam" id="PF03328"/>
    </source>
</evidence>
<dbReference type="Gene3D" id="3.20.20.60">
    <property type="entry name" value="Phosphoenolpyruvate-binding domains"/>
    <property type="match status" value="1"/>
</dbReference>
<dbReference type="InterPro" id="IPR015813">
    <property type="entry name" value="Pyrv/PenolPyrv_kinase-like_dom"/>
</dbReference>
<dbReference type="Proteomes" id="UP000652760">
    <property type="component" value="Unassembled WGS sequence"/>
</dbReference>
<comment type="caution">
    <text evidence="5">The sequence shown here is derived from an EMBL/GenBank/DDBJ whole genome shotgun (WGS) entry which is preliminary data.</text>
</comment>
<keyword evidence="2" id="KW-0479">Metal-binding</keyword>
<dbReference type="Pfam" id="PF03328">
    <property type="entry name" value="HpcH_HpaI"/>
    <property type="match status" value="1"/>
</dbReference>
<keyword evidence="6" id="KW-1185">Reference proteome</keyword>
<keyword evidence="3" id="KW-0456">Lyase</keyword>
<dbReference type="RefSeq" id="WP_200195879.1">
    <property type="nucleotide sequence ID" value="NZ_JAENHM010000058.1"/>
</dbReference>
<dbReference type="SUPFAM" id="SSF51621">
    <property type="entry name" value="Phosphoenolpyruvate/pyruvate domain"/>
    <property type="match status" value="1"/>
</dbReference>
<dbReference type="InterPro" id="IPR050251">
    <property type="entry name" value="HpcH-HpaI_aldolase"/>
</dbReference>